<feature type="region of interest" description="Disordered" evidence="4">
    <location>
        <begin position="377"/>
        <end position="419"/>
    </location>
</feature>
<evidence type="ECO:0000313" key="5">
    <source>
        <dbReference type="EMBL" id="KAF2837898.1"/>
    </source>
</evidence>
<dbReference type="PANTHER" id="PTHR12133:SF1">
    <property type="entry name" value="TRNA (ADENINE(58)-N(1))-METHYLTRANSFERASE, MITOCHONDRIAL"/>
    <property type="match status" value="1"/>
</dbReference>
<dbReference type="PANTHER" id="PTHR12133">
    <property type="entry name" value="TRNA (ADENINE(58)-N(1))-METHYLTRANSFERASE"/>
    <property type="match status" value="1"/>
</dbReference>
<dbReference type="GO" id="GO:0030488">
    <property type="term" value="P:tRNA methylation"/>
    <property type="evidence" value="ECO:0007669"/>
    <property type="project" value="InterPro"/>
</dbReference>
<dbReference type="OrthoDB" id="5585464at2759"/>
<dbReference type="InterPro" id="IPR014816">
    <property type="entry name" value="tRNA_MeTrfase_Gcd14"/>
</dbReference>
<feature type="compositionally biased region" description="Basic and acidic residues" evidence="4">
    <location>
        <begin position="456"/>
        <end position="465"/>
    </location>
</feature>
<sequence length="465" mass="51512">MQQVLSVFVGHFARSSKGSSLRLIVYGQCLRRFSAESTFSAIGRRITNRARNSEGDIVLLKYKLDATDGGILTKPLKASKTIQTHRGIISHDSIINKRIRDVVTSNKGAVYRIHKPTLAEYVRLTPRLVTPIYPGDANLIVSLLDIHVDPPTDLNTGEPCLEILEAGTGHGALTLHLARAVHAANPPLPPAASRDTLEYNSPMSASDSPEIKLVDDAKNDVERHIAEGKLLETWKQDRRAVIHTLDVSEKYSQHACKIVGGFRRGMYRRNVEFNVGDVSEWVEEQFLRRQDLSPFLTHAFLDLPSAESHLKSVSEAVRIDGFVAVFAPSISQISECVELIRRKKLPLAMDQVVELGSSVNARQWDVRAVRPRAAMNKEAEKKTFTSVEDDTANHSDSEAPSLNPKPASGETNRDENWSMVCRPKVGERIVGGGFLALWRKMREAPIDGPVAAIPEPEEKIQTTVS</sequence>
<proteinExistence type="predicted"/>
<evidence type="ECO:0000256" key="4">
    <source>
        <dbReference type="SAM" id="MobiDB-lite"/>
    </source>
</evidence>
<reference evidence="5" key="1">
    <citation type="journal article" date="2020" name="Stud. Mycol.">
        <title>101 Dothideomycetes genomes: a test case for predicting lifestyles and emergence of pathogens.</title>
        <authorList>
            <person name="Haridas S."/>
            <person name="Albert R."/>
            <person name="Binder M."/>
            <person name="Bloem J."/>
            <person name="Labutti K."/>
            <person name="Salamov A."/>
            <person name="Andreopoulos B."/>
            <person name="Baker S."/>
            <person name="Barry K."/>
            <person name="Bills G."/>
            <person name="Bluhm B."/>
            <person name="Cannon C."/>
            <person name="Castanera R."/>
            <person name="Culley D."/>
            <person name="Daum C."/>
            <person name="Ezra D."/>
            <person name="Gonzalez J."/>
            <person name="Henrissat B."/>
            <person name="Kuo A."/>
            <person name="Liang C."/>
            <person name="Lipzen A."/>
            <person name="Lutzoni F."/>
            <person name="Magnuson J."/>
            <person name="Mondo S."/>
            <person name="Nolan M."/>
            <person name="Ohm R."/>
            <person name="Pangilinan J."/>
            <person name="Park H.-J."/>
            <person name="Ramirez L."/>
            <person name="Alfaro M."/>
            <person name="Sun H."/>
            <person name="Tritt A."/>
            <person name="Yoshinaga Y."/>
            <person name="Zwiers L.-H."/>
            <person name="Turgeon B."/>
            <person name="Goodwin S."/>
            <person name="Spatafora J."/>
            <person name="Crous P."/>
            <person name="Grigoriev I."/>
        </authorList>
    </citation>
    <scope>NUCLEOTIDE SEQUENCE</scope>
    <source>
        <strain evidence="5">CBS 101060</strain>
    </source>
</reference>
<dbReference type="PROSITE" id="PS51620">
    <property type="entry name" value="SAM_TRM61"/>
    <property type="match status" value="1"/>
</dbReference>
<evidence type="ECO:0000256" key="1">
    <source>
        <dbReference type="ARBA" id="ARBA00012796"/>
    </source>
</evidence>
<dbReference type="EC" id="2.1.1.220" evidence="1"/>
<name>A0A9P4VNN0_9PEZI</name>
<dbReference type="Gene3D" id="3.40.50.150">
    <property type="entry name" value="Vaccinia Virus protein VP39"/>
    <property type="match status" value="1"/>
</dbReference>
<dbReference type="GO" id="GO:0031515">
    <property type="term" value="C:tRNA (m1A) methyltransferase complex"/>
    <property type="evidence" value="ECO:0007669"/>
    <property type="project" value="InterPro"/>
</dbReference>
<protein>
    <recommendedName>
        <fullName evidence="2">tRNA (adenine(58)-N(1))-methyltransferase catalytic subunit TRM61</fullName>
        <ecNumber evidence="1">2.1.1.220</ecNumber>
    </recommendedName>
    <alternativeName>
        <fullName evidence="3">tRNA(m1A58)-methyltransferase subunit TRM61</fullName>
    </alternativeName>
</protein>
<keyword evidence="6" id="KW-1185">Reference proteome</keyword>
<dbReference type="Proteomes" id="UP000799429">
    <property type="component" value="Unassembled WGS sequence"/>
</dbReference>
<evidence type="ECO:0000256" key="2">
    <source>
        <dbReference type="ARBA" id="ARBA00015963"/>
    </source>
</evidence>
<dbReference type="EMBL" id="MU006098">
    <property type="protein sequence ID" value="KAF2837898.1"/>
    <property type="molecule type" value="Genomic_DNA"/>
</dbReference>
<dbReference type="GO" id="GO:0160107">
    <property type="term" value="F:tRNA (adenine(58)-N1)-methyltransferase activity"/>
    <property type="evidence" value="ECO:0007669"/>
    <property type="project" value="UniProtKB-EC"/>
</dbReference>
<comment type="caution">
    <text evidence="5">The sequence shown here is derived from an EMBL/GenBank/DDBJ whole genome shotgun (WGS) entry which is preliminary data.</text>
</comment>
<dbReference type="InterPro" id="IPR029063">
    <property type="entry name" value="SAM-dependent_MTases_sf"/>
</dbReference>
<dbReference type="GO" id="GO:0005739">
    <property type="term" value="C:mitochondrion"/>
    <property type="evidence" value="ECO:0007669"/>
    <property type="project" value="TreeGrafter"/>
</dbReference>
<dbReference type="SUPFAM" id="SSF53335">
    <property type="entry name" value="S-adenosyl-L-methionine-dependent methyltransferases"/>
    <property type="match status" value="1"/>
</dbReference>
<organism evidence="5 6">
    <name type="scientific">Patellaria atrata CBS 101060</name>
    <dbReference type="NCBI Taxonomy" id="1346257"/>
    <lineage>
        <taxon>Eukaryota</taxon>
        <taxon>Fungi</taxon>
        <taxon>Dikarya</taxon>
        <taxon>Ascomycota</taxon>
        <taxon>Pezizomycotina</taxon>
        <taxon>Dothideomycetes</taxon>
        <taxon>Dothideomycetes incertae sedis</taxon>
        <taxon>Patellariales</taxon>
        <taxon>Patellariaceae</taxon>
        <taxon>Patellaria</taxon>
    </lineage>
</organism>
<feature type="region of interest" description="Disordered" evidence="4">
    <location>
        <begin position="446"/>
        <end position="465"/>
    </location>
</feature>
<dbReference type="Gene3D" id="3.10.330.20">
    <property type="match status" value="1"/>
</dbReference>
<accession>A0A9P4VNN0</accession>
<evidence type="ECO:0000256" key="3">
    <source>
        <dbReference type="ARBA" id="ARBA00033309"/>
    </source>
</evidence>
<dbReference type="AlphaFoldDB" id="A0A9P4VNN0"/>
<evidence type="ECO:0000313" key="6">
    <source>
        <dbReference type="Proteomes" id="UP000799429"/>
    </source>
</evidence>
<gene>
    <name evidence="5" type="ORF">M501DRAFT_1006398</name>
</gene>